<name>A0A0G4H3R7_9ALVE</name>
<dbReference type="AlphaFoldDB" id="A0A0G4H3R7"/>
<dbReference type="VEuPathDB" id="CryptoDB:Cvel_24588"/>
<protein>
    <recommendedName>
        <fullName evidence="2">SET domain-containing protein</fullName>
    </recommendedName>
</protein>
<dbReference type="InterPro" id="IPR050869">
    <property type="entry name" value="H3K4_H4K5_MeTrfase"/>
</dbReference>
<dbReference type="SMART" id="SM00317">
    <property type="entry name" value="SET"/>
    <property type="match status" value="1"/>
</dbReference>
<evidence type="ECO:0000259" key="2">
    <source>
        <dbReference type="PROSITE" id="PS50280"/>
    </source>
</evidence>
<dbReference type="InterPro" id="IPR001214">
    <property type="entry name" value="SET_dom"/>
</dbReference>
<feature type="domain" description="SET" evidence="2">
    <location>
        <begin position="11"/>
        <end position="323"/>
    </location>
</feature>
<sequence length="371" mass="40101">MDLQDYQEITEGFDFCVQELPDCGKGAIAKKSLPAHEEILQEAPLVCWPLKPSSSSSSSAADPTSGEGASQTAAAAAAVSNDPETSPIVFCEQCLRITSCPDNQLAGPERQDSAVERPNARWCSDECEGRAAGWWALLGGVEGVESLRKNWTQETGVTVEAVARAVAKIANTAGLYALQLAPEQAEHAALAALRPFQRLVGPPEDRFEDIDVGSVASFLKGLMFSHLCERLGEEAAAAFTSVEFIGSLLGQLSLNAQTLHVWGIERKRGELCVLRAGAVFVLQSCLNHNCEPNCGVECGQDSSISVKTLREVREGEQLTISYVPDDLPVQERQQLLRQYFFLCKCDRCQRELATALDNGSTQAQTAENPPT</sequence>
<proteinExistence type="predicted"/>
<dbReference type="EMBL" id="CDMZ01001850">
    <property type="protein sequence ID" value="CEM38372.1"/>
    <property type="molecule type" value="Genomic_DNA"/>
</dbReference>
<reference evidence="3" key="1">
    <citation type="submission" date="2014-11" db="EMBL/GenBank/DDBJ databases">
        <authorList>
            <person name="Otto D Thomas"/>
            <person name="Naeem Raeece"/>
        </authorList>
    </citation>
    <scope>NUCLEOTIDE SEQUENCE</scope>
</reference>
<dbReference type="PANTHER" id="PTHR12197">
    <property type="entry name" value="HISTONE-LYSINE N-METHYLTRANSFERASE SMYD"/>
    <property type="match status" value="1"/>
</dbReference>
<evidence type="ECO:0000313" key="3">
    <source>
        <dbReference type="EMBL" id="CEM38372.1"/>
    </source>
</evidence>
<accession>A0A0G4H3R7</accession>
<dbReference type="CDD" id="cd20071">
    <property type="entry name" value="SET_SMYD"/>
    <property type="match status" value="1"/>
</dbReference>
<dbReference type="SUPFAM" id="SSF82199">
    <property type="entry name" value="SET domain"/>
    <property type="match status" value="1"/>
</dbReference>
<dbReference type="PROSITE" id="PS50280">
    <property type="entry name" value="SET"/>
    <property type="match status" value="1"/>
</dbReference>
<evidence type="ECO:0000256" key="1">
    <source>
        <dbReference type="SAM" id="MobiDB-lite"/>
    </source>
</evidence>
<organism evidence="3">
    <name type="scientific">Chromera velia CCMP2878</name>
    <dbReference type="NCBI Taxonomy" id="1169474"/>
    <lineage>
        <taxon>Eukaryota</taxon>
        <taxon>Sar</taxon>
        <taxon>Alveolata</taxon>
        <taxon>Colpodellida</taxon>
        <taxon>Chromeraceae</taxon>
        <taxon>Chromera</taxon>
    </lineage>
</organism>
<dbReference type="Gene3D" id="2.170.270.10">
    <property type="entry name" value="SET domain"/>
    <property type="match status" value="1"/>
</dbReference>
<dbReference type="InterPro" id="IPR046341">
    <property type="entry name" value="SET_dom_sf"/>
</dbReference>
<dbReference type="GO" id="GO:0005634">
    <property type="term" value="C:nucleus"/>
    <property type="evidence" value="ECO:0007669"/>
    <property type="project" value="TreeGrafter"/>
</dbReference>
<dbReference type="PANTHER" id="PTHR12197:SF251">
    <property type="entry name" value="EG:BACR7C10.4 PROTEIN"/>
    <property type="match status" value="1"/>
</dbReference>
<gene>
    <name evidence="3" type="ORF">Cvel_24588</name>
</gene>
<dbReference type="Pfam" id="PF00856">
    <property type="entry name" value="SET"/>
    <property type="match status" value="1"/>
</dbReference>
<feature type="region of interest" description="Disordered" evidence="1">
    <location>
        <begin position="56"/>
        <end position="80"/>
    </location>
</feature>